<gene>
    <name evidence="2" type="ORF">ST47_g2400</name>
</gene>
<feature type="compositionally biased region" description="Acidic residues" evidence="1">
    <location>
        <begin position="76"/>
        <end position="89"/>
    </location>
</feature>
<evidence type="ECO:0000313" key="3">
    <source>
        <dbReference type="Proteomes" id="UP000076837"/>
    </source>
</evidence>
<feature type="region of interest" description="Disordered" evidence="1">
    <location>
        <begin position="68"/>
        <end position="151"/>
    </location>
</feature>
<accession>A0A163JP93</accession>
<protein>
    <submittedName>
        <fullName evidence="2">Uncharacterized protein</fullName>
    </submittedName>
</protein>
<name>A0A163JP93_DIDRA</name>
<organism evidence="2 3">
    <name type="scientific">Didymella rabiei</name>
    <name type="common">Chickpea ascochyta blight fungus</name>
    <name type="synonym">Mycosphaerella rabiei</name>
    <dbReference type="NCBI Taxonomy" id="5454"/>
    <lineage>
        <taxon>Eukaryota</taxon>
        <taxon>Fungi</taxon>
        <taxon>Dikarya</taxon>
        <taxon>Ascomycota</taxon>
        <taxon>Pezizomycotina</taxon>
        <taxon>Dothideomycetes</taxon>
        <taxon>Pleosporomycetidae</taxon>
        <taxon>Pleosporales</taxon>
        <taxon>Pleosporineae</taxon>
        <taxon>Didymellaceae</taxon>
        <taxon>Ascochyta</taxon>
    </lineage>
</organism>
<reference evidence="2 3" key="1">
    <citation type="journal article" date="2016" name="Sci. Rep.">
        <title>Draft genome sequencing and secretome analysis of fungal phytopathogen Ascochyta rabiei provides insight into the necrotrophic effector repertoire.</title>
        <authorList>
            <person name="Verma S."/>
            <person name="Gazara R.K."/>
            <person name="Nizam S."/>
            <person name="Parween S."/>
            <person name="Chattopadhyay D."/>
            <person name="Verma P.K."/>
        </authorList>
    </citation>
    <scope>NUCLEOTIDE SEQUENCE [LARGE SCALE GENOMIC DNA]</scope>
    <source>
        <strain evidence="2 3">ArDII</strain>
    </source>
</reference>
<comment type="caution">
    <text evidence="2">The sequence shown here is derived from an EMBL/GenBank/DDBJ whole genome shotgun (WGS) entry which is preliminary data.</text>
</comment>
<evidence type="ECO:0000256" key="1">
    <source>
        <dbReference type="SAM" id="MobiDB-lite"/>
    </source>
</evidence>
<feature type="compositionally biased region" description="Acidic residues" evidence="1">
    <location>
        <begin position="126"/>
        <end position="137"/>
    </location>
</feature>
<keyword evidence="3" id="KW-1185">Reference proteome</keyword>
<sequence>MANETDPELALLFEAVHSAHPERLTSILFKLLKMLLTLDALPEKKRPISAERINPWKLYNGENDGDEEVLQKEETAQEEDDGPGEEDEECRPSEHSNCEHVDAGNANSDNEDGSNRDRDNNHSEAEMMEPELSEVETTDGAPDTSHPQRWKRPMYSRQRYEICANCEEEYDVTLNRNNSCRYHAGGLFLNFGLECWREAICEGEIEDCGDIEDAAENRRKHAGGCNYSCCWYPAPCMVGGHRPHKSKRLCNS</sequence>
<evidence type="ECO:0000313" key="2">
    <source>
        <dbReference type="EMBL" id="KZM26488.1"/>
    </source>
</evidence>
<dbReference type="Proteomes" id="UP000076837">
    <property type="component" value="Unassembled WGS sequence"/>
</dbReference>
<dbReference type="AlphaFoldDB" id="A0A163JP93"/>
<dbReference type="EMBL" id="JYNV01000103">
    <property type="protein sequence ID" value="KZM26488.1"/>
    <property type="molecule type" value="Genomic_DNA"/>
</dbReference>
<proteinExistence type="predicted"/>
<feature type="compositionally biased region" description="Basic and acidic residues" evidence="1">
    <location>
        <begin position="113"/>
        <end position="125"/>
    </location>
</feature>
<feature type="compositionally biased region" description="Basic and acidic residues" evidence="1">
    <location>
        <begin position="90"/>
        <end position="102"/>
    </location>
</feature>